<proteinExistence type="predicted"/>
<organism evidence="2 3">
    <name type="scientific">Sparassis crispa</name>
    <dbReference type="NCBI Taxonomy" id="139825"/>
    <lineage>
        <taxon>Eukaryota</taxon>
        <taxon>Fungi</taxon>
        <taxon>Dikarya</taxon>
        <taxon>Basidiomycota</taxon>
        <taxon>Agaricomycotina</taxon>
        <taxon>Agaricomycetes</taxon>
        <taxon>Polyporales</taxon>
        <taxon>Sparassidaceae</taxon>
        <taxon>Sparassis</taxon>
    </lineage>
</organism>
<dbReference type="InParanoid" id="A0A401H3I2"/>
<evidence type="ECO:0000313" key="2">
    <source>
        <dbReference type="EMBL" id="GBE88987.1"/>
    </source>
</evidence>
<reference evidence="2 3" key="1">
    <citation type="journal article" date="2018" name="Sci. Rep.">
        <title>Genome sequence of the cauliflower mushroom Sparassis crispa (Hanabiratake) and its association with beneficial usage.</title>
        <authorList>
            <person name="Kiyama R."/>
            <person name="Furutani Y."/>
            <person name="Kawaguchi K."/>
            <person name="Nakanishi T."/>
        </authorList>
    </citation>
    <scope>NUCLEOTIDE SEQUENCE [LARGE SCALE GENOMIC DNA]</scope>
</reference>
<feature type="compositionally biased region" description="Basic and acidic residues" evidence="1">
    <location>
        <begin position="194"/>
        <end position="210"/>
    </location>
</feature>
<dbReference type="GeneID" id="38785904"/>
<feature type="region of interest" description="Disordered" evidence="1">
    <location>
        <begin position="1"/>
        <end position="210"/>
    </location>
</feature>
<feature type="compositionally biased region" description="Acidic residues" evidence="1">
    <location>
        <begin position="81"/>
        <end position="93"/>
    </location>
</feature>
<dbReference type="Proteomes" id="UP000287166">
    <property type="component" value="Unassembled WGS sequence"/>
</dbReference>
<comment type="caution">
    <text evidence="2">The sequence shown here is derived from an EMBL/GenBank/DDBJ whole genome shotgun (WGS) entry which is preliminary data.</text>
</comment>
<accession>A0A401H3I2</accession>
<gene>
    <name evidence="2" type="ORF">SCP_1403950</name>
</gene>
<dbReference type="EMBL" id="BFAD01000014">
    <property type="protein sequence ID" value="GBE88987.1"/>
    <property type="molecule type" value="Genomic_DNA"/>
</dbReference>
<dbReference type="RefSeq" id="XP_027619900.1">
    <property type="nucleotide sequence ID" value="XM_027764099.1"/>
</dbReference>
<feature type="compositionally biased region" description="Low complexity" evidence="1">
    <location>
        <begin position="28"/>
        <end position="44"/>
    </location>
</feature>
<name>A0A401H3I2_9APHY</name>
<dbReference type="AlphaFoldDB" id="A0A401H3I2"/>
<protein>
    <submittedName>
        <fullName evidence="2">Uncharacterized protein</fullName>
    </submittedName>
</protein>
<feature type="compositionally biased region" description="Polar residues" evidence="1">
    <location>
        <begin position="137"/>
        <end position="149"/>
    </location>
</feature>
<sequence>MSSHSSTSASQTIARRRVFKEDVPPRPSSGSSLSSSRVANSPSSLKRYSTEWDCPSPAKIKPNRRSSLARAPPLGSLLDVSIDEEDDENEEVEVEGRSLLPPAVSRAPQASDAKNLRWLAPTSVLKESDGPLRPSLGSVTVQRQRTRASPPSPLRQLASFTNEDRKRVPSSSTRDAYRSRRRAGGSFSAVFSKLQDREGGEHGAVEDKSA</sequence>
<evidence type="ECO:0000256" key="1">
    <source>
        <dbReference type="SAM" id="MobiDB-lite"/>
    </source>
</evidence>
<feature type="compositionally biased region" description="Low complexity" evidence="1">
    <location>
        <begin position="1"/>
        <end position="10"/>
    </location>
</feature>
<evidence type="ECO:0000313" key="3">
    <source>
        <dbReference type="Proteomes" id="UP000287166"/>
    </source>
</evidence>
<keyword evidence="3" id="KW-1185">Reference proteome</keyword>